<feature type="region of interest" description="Disordered" evidence="1">
    <location>
        <begin position="177"/>
        <end position="197"/>
    </location>
</feature>
<gene>
    <name evidence="2" type="ORF">BDY21DRAFT_139907</name>
</gene>
<dbReference type="AlphaFoldDB" id="A0A6A6PB30"/>
<accession>A0A6A6PB30</accession>
<reference evidence="2" key="1">
    <citation type="journal article" date="2020" name="Stud. Mycol.">
        <title>101 Dothideomycetes genomes: a test case for predicting lifestyles and emergence of pathogens.</title>
        <authorList>
            <person name="Haridas S."/>
            <person name="Albert R."/>
            <person name="Binder M."/>
            <person name="Bloem J."/>
            <person name="Labutti K."/>
            <person name="Salamov A."/>
            <person name="Andreopoulos B."/>
            <person name="Baker S."/>
            <person name="Barry K."/>
            <person name="Bills G."/>
            <person name="Bluhm B."/>
            <person name="Cannon C."/>
            <person name="Castanera R."/>
            <person name="Culley D."/>
            <person name="Daum C."/>
            <person name="Ezra D."/>
            <person name="Gonzalez J."/>
            <person name="Henrissat B."/>
            <person name="Kuo A."/>
            <person name="Liang C."/>
            <person name="Lipzen A."/>
            <person name="Lutzoni F."/>
            <person name="Magnuson J."/>
            <person name="Mondo S."/>
            <person name="Nolan M."/>
            <person name="Ohm R."/>
            <person name="Pangilinan J."/>
            <person name="Park H.-J."/>
            <person name="Ramirez L."/>
            <person name="Alfaro M."/>
            <person name="Sun H."/>
            <person name="Tritt A."/>
            <person name="Yoshinaga Y."/>
            <person name="Zwiers L.-H."/>
            <person name="Turgeon B."/>
            <person name="Goodwin S."/>
            <person name="Spatafora J."/>
            <person name="Crous P."/>
            <person name="Grigoriev I."/>
        </authorList>
    </citation>
    <scope>NUCLEOTIDE SEQUENCE</scope>
    <source>
        <strain evidence="2">ATCC 16933</strain>
    </source>
</reference>
<feature type="region of interest" description="Disordered" evidence="1">
    <location>
        <begin position="41"/>
        <end position="119"/>
    </location>
</feature>
<name>A0A6A6PB30_9PEZI</name>
<feature type="compositionally biased region" description="Polar residues" evidence="1">
    <location>
        <begin position="54"/>
        <end position="101"/>
    </location>
</feature>
<dbReference type="Proteomes" id="UP000799766">
    <property type="component" value="Unassembled WGS sequence"/>
</dbReference>
<proteinExistence type="predicted"/>
<evidence type="ECO:0000313" key="3">
    <source>
        <dbReference type="Proteomes" id="UP000799766"/>
    </source>
</evidence>
<keyword evidence="3" id="KW-1185">Reference proteome</keyword>
<feature type="compositionally biased region" description="Pro residues" evidence="1">
    <location>
        <begin position="107"/>
        <end position="116"/>
    </location>
</feature>
<dbReference type="EMBL" id="MU001672">
    <property type="protein sequence ID" value="KAF2461140.1"/>
    <property type="molecule type" value="Genomic_DNA"/>
</dbReference>
<evidence type="ECO:0000313" key="2">
    <source>
        <dbReference type="EMBL" id="KAF2461140.1"/>
    </source>
</evidence>
<protein>
    <submittedName>
        <fullName evidence="2">Uncharacterized protein</fullName>
    </submittedName>
</protein>
<organism evidence="2 3">
    <name type="scientific">Lineolata rhizophorae</name>
    <dbReference type="NCBI Taxonomy" id="578093"/>
    <lineage>
        <taxon>Eukaryota</taxon>
        <taxon>Fungi</taxon>
        <taxon>Dikarya</taxon>
        <taxon>Ascomycota</taxon>
        <taxon>Pezizomycotina</taxon>
        <taxon>Dothideomycetes</taxon>
        <taxon>Dothideomycetes incertae sedis</taxon>
        <taxon>Lineolatales</taxon>
        <taxon>Lineolataceae</taxon>
        <taxon>Lineolata</taxon>
    </lineage>
</organism>
<sequence>MENVGDGVGLNSVAPIECFNWIHSSPAEFVHDAEESVECAQVSFPEARPPRPSSLRTYVSPSQSPLGALATTQERQPSNLSPRRSNAPLSLSADGSVTSPSSLATPPARPIPPSLPRTPRRRFCFSHVRHPTSAPLFMRPRGRRIVSPRTPSNAPRSARAITLAPRARNMRSTYICTSTAPRPRPAGVDSAPRPGGPRALLAAIREAQRRPLRAAGAAVPDASLQVP</sequence>
<evidence type="ECO:0000256" key="1">
    <source>
        <dbReference type="SAM" id="MobiDB-lite"/>
    </source>
</evidence>